<keyword evidence="3" id="KW-1015">Disulfide bond</keyword>
<organism evidence="6 7">
    <name type="scientific">Bos indicus x Bos taurus</name>
    <name type="common">Hybrid cattle</name>
    <dbReference type="NCBI Taxonomy" id="30522"/>
    <lineage>
        <taxon>Eukaryota</taxon>
        <taxon>Metazoa</taxon>
        <taxon>Chordata</taxon>
        <taxon>Craniata</taxon>
        <taxon>Vertebrata</taxon>
        <taxon>Euteleostomi</taxon>
        <taxon>Mammalia</taxon>
        <taxon>Eutheria</taxon>
        <taxon>Laurasiatheria</taxon>
        <taxon>Artiodactyla</taxon>
        <taxon>Ruminantia</taxon>
        <taxon>Pecora</taxon>
        <taxon>Bovidae</taxon>
        <taxon>Bovinae</taxon>
        <taxon>Bos</taxon>
    </lineage>
</organism>
<dbReference type="SMART" id="SM00408">
    <property type="entry name" value="IGc2"/>
    <property type="match status" value="7"/>
</dbReference>
<feature type="domain" description="Ig-like" evidence="5">
    <location>
        <begin position="65"/>
        <end position="154"/>
    </location>
</feature>
<evidence type="ECO:0000256" key="2">
    <source>
        <dbReference type="ARBA" id="ARBA00022737"/>
    </source>
</evidence>
<dbReference type="PANTHER" id="PTHR12231:SF218">
    <property type="entry name" value="MICROFIBRILLAR-ASSOCIATED PROTEIN 3-LIKE"/>
    <property type="match status" value="1"/>
</dbReference>
<dbReference type="Ensembl" id="ENSBIXT00000036148.1">
    <property type="protein sequence ID" value="ENSBIXP00000021457.1"/>
    <property type="gene ID" value="ENSBIXG00000024534.1"/>
</dbReference>
<dbReference type="GO" id="GO:0003007">
    <property type="term" value="P:heart morphogenesis"/>
    <property type="evidence" value="ECO:0007669"/>
    <property type="project" value="UniProtKB-ARBA"/>
</dbReference>
<proteinExistence type="predicted"/>
<feature type="domain" description="Ig-like" evidence="5">
    <location>
        <begin position="348"/>
        <end position="436"/>
    </location>
</feature>
<feature type="domain" description="Ig-like" evidence="5">
    <location>
        <begin position="1"/>
        <end position="60"/>
    </location>
</feature>
<dbReference type="SMART" id="SM00409">
    <property type="entry name" value="IG"/>
    <property type="match status" value="7"/>
</dbReference>
<dbReference type="FunFam" id="2.60.40.10:FF:000218">
    <property type="entry name" value="titin isoform X1"/>
    <property type="match status" value="1"/>
</dbReference>
<feature type="domain" description="Ig-like" evidence="5">
    <location>
        <begin position="601"/>
        <end position="690"/>
    </location>
</feature>
<dbReference type="PANTHER" id="PTHR12231">
    <property type="entry name" value="CTX-RELATED TYPE I TRANSMEMBRANE PROTEIN"/>
    <property type="match status" value="1"/>
</dbReference>
<feature type="domain" description="Ig-like" evidence="5">
    <location>
        <begin position="508"/>
        <end position="584"/>
    </location>
</feature>
<dbReference type="GO" id="GO:0043005">
    <property type="term" value="C:neuron projection"/>
    <property type="evidence" value="ECO:0007669"/>
    <property type="project" value="TreeGrafter"/>
</dbReference>
<dbReference type="InterPro" id="IPR013098">
    <property type="entry name" value="Ig_I-set"/>
</dbReference>
<dbReference type="STRING" id="30522.A0A4W2DBA0"/>
<dbReference type="InterPro" id="IPR051170">
    <property type="entry name" value="Neural/epithelial_adhesion"/>
</dbReference>
<dbReference type="AlphaFoldDB" id="A0A4W2DBA0"/>
<keyword evidence="2" id="KW-0677">Repeat</keyword>
<reference evidence="6" key="3">
    <citation type="submission" date="2025-09" db="UniProtKB">
        <authorList>
            <consortium name="Ensembl"/>
        </authorList>
    </citation>
    <scope>IDENTIFICATION</scope>
</reference>
<dbReference type="InterPro" id="IPR013106">
    <property type="entry name" value="Ig_V-set"/>
</dbReference>
<accession>A0A4W2DBA0</accession>
<dbReference type="OMA" id="KLEMGMA"/>
<keyword evidence="4" id="KW-0393">Immunoglobulin domain</keyword>
<reference evidence="6" key="2">
    <citation type="submission" date="2025-08" db="UniProtKB">
        <authorList>
            <consortium name="Ensembl"/>
        </authorList>
    </citation>
    <scope>IDENTIFICATION</scope>
</reference>
<evidence type="ECO:0000259" key="5">
    <source>
        <dbReference type="PROSITE" id="PS50835"/>
    </source>
</evidence>
<dbReference type="SUPFAM" id="SSF48726">
    <property type="entry name" value="Immunoglobulin"/>
    <property type="match status" value="7"/>
</dbReference>
<dbReference type="PROSITE" id="PS50835">
    <property type="entry name" value="IG_LIKE"/>
    <property type="match status" value="7"/>
</dbReference>
<evidence type="ECO:0000256" key="4">
    <source>
        <dbReference type="ARBA" id="ARBA00023319"/>
    </source>
</evidence>
<name>A0A4W2DBA0_BOBOX</name>
<dbReference type="InterPro" id="IPR003599">
    <property type="entry name" value="Ig_sub"/>
</dbReference>
<dbReference type="GO" id="GO:0055013">
    <property type="term" value="P:cardiac muscle cell development"/>
    <property type="evidence" value="ECO:0007669"/>
    <property type="project" value="UniProtKB-ARBA"/>
</dbReference>
<evidence type="ECO:0000256" key="1">
    <source>
        <dbReference type="ARBA" id="ARBA00022729"/>
    </source>
</evidence>
<dbReference type="SMART" id="SM00406">
    <property type="entry name" value="IGv"/>
    <property type="match status" value="3"/>
</dbReference>
<protein>
    <recommendedName>
        <fullName evidence="5">Ig-like domain-containing protein</fullName>
    </recommendedName>
</protein>
<dbReference type="InterPro" id="IPR007110">
    <property type="entry name" value="Ig-like_dom"/>
</dbReference>
<reference evidence="6 7" key="1">
    <citation type="submission" date="2018-11" db="EMBL/GenBank/DDBJ databases">
        <title>Haplotype-resolved cattle genomes.</title>
        <authorList>
            <person name="Low W.Y."/>
            <person name="Tearle R."/>
            <person name="Bickhart D.M."/>
            <person name="Rosen B.D."/>
            <person name="Koren S."/>
            <person name="Rhie A."/>
            <person name="Hiendleder S."/>
            <person name="Phillippy A.M."/>
            <person name="Smith T.P.L."/>
            <person name="Williams J.L."/>
        </authorList>
    </citation>
    <scope>NUCLEOTIDE SEQUENCE [LARGE SCALE GENOMIC DNA]</scope>
</reference>
<keyword evidence="1" id="KW-0732">Signal</keyword>
<keyword evidence="7" id="KW-1185">Reference proteome</keyword>
<feature type="domain" description="Ig-like" evidence="5">
    <location>
        <begin position="252"/>
        <end position="330"/>
    </location>
</feature>
<dbReference type="CDD" id="cd00096">
    <property type="entry name" value="Ig"/>
    <property type="match status" value="3"/>
</dbReference>
<evidence type="ECO:0000313" key="6">
    <source>
        <dbReference type="Ensembl" id="ENSBIXP00000021457.1"/>
    </source>
</evidence>
<dbReference type="InterPro" id="IPR013783">
    <property type="entry name" value="Ig-like_fold"/>
</dbReference>
<dbReference type="Gene3D" id="2.60.40.10">
    <property type="entry name" value="Immunoglobulins"/>
    <property type="match status" value="7"/>
</dbReference>
<evidence type="ECO:0000313" key="7">
    <source>
        <dbReference type="Proteomes" id="UP000314981"/>
    </source>
</evidence>
<sequence>MTIKWFKDNKELHSGAARSVWKDDTSTILELFSAKAADSGTYICQLSNDVGTATTKASLFVKEPPQFIKKPSPVLVLRNGQSTTFECQITGTPEIRVSWYLDGNEITAVEKHGISFIDGLATFQISGARVENSGTYVCEAQNDAGTASCSIELKVKEPPTFIRELKPVEVVKDSDVELECEVMGTSPFQVTWLRNNKEIRSSKKYTLTDRVSVFNLNINRCDPSDTGDYQCIVSNEGGSCSCSARVSLKEPPSFIKKIENITTVLKSSATFQSTVAGSPPISITWLKDDQILDEDDNVHISFVNNVATLQIRSVDNGHSGRYTCQAKNESGVERCYAFLLVQDQNIPPSFTKKLTKMDKVLGSSIHMECKVSGSLPISAQWFKDGKEISTSAKYRLVCHENTVSLDVNNLELEDTANYTCRVSNVAGDAACSGILTVKGRTLFLLFLITRSPPSSPLAIRALHCFTVIFISFLCLDVFLKICSHIDNHSEIFFFSLVHEEFLFFTEPPVFSSFPPVVETLKNAEVSIECELSGTPPFEVVWYKDKRQLRSSKKYKIASKNFHASIHILNVDTLDIGEYHCKAQNEVGSDTCICIVKLKEPPRFVSKLNSLTVVAGEPAELQASIEGTQPISVQWLKEKEEVVRESENIRITFVENVATLQFSKAEPANAGKYICQIKNDGGMRENMATLTVLGWYNMVQ</sequence>
<dbReference type="Proteomes" id="UP000314981">
    <property type="component" value="Chromosome 2"/>
</dbReference>
<dbReference type="FunFam" id="2.60.40.10:FF:000107">
    <property type="entry name" value="Myosin, light chain kinase a"/>
    <property type="match status" value="1"/>
</dbReference>
<dbReference type="InterPro" id="IPR036179">
    <property type="entry name" value="Ig-like_dom_sf"/>
</dbReference>
<dbReference type="InterPro" id="IPR003598">
    <property type="entry name" value="Ig_sub2"/>
</dbReference>
<dbReference type="Pfam" id="PF07679">
    <property type="entry name" value="I-set"/>
    <property type="match status" value="7"/>
</dbReference>
<evidence type="ECO:0000256" key="3">
    <source>
        <dbReference type="ARBA" id="ARBA00023157"/>
    </source>
</evidence>
<dbReference type="FunFam" id="2.60.40.10:FF:000022">
    <property type="entry name" value="Cardiac titin"/>
    <property type="match status" value="4"/>
</dbReference>
<feature type="domain" description="Ig-like" evidence="5">
    <location>
        <begin position="159"/>
        <end position="247"/>
    </location>
</feature>